<evidence type="ECO:0000259" key="1">
    <source>
        <dbReference type="Pfam" id="PF09995"/>
    </source>
</evidence>
<protein>
    <recommendedName>
        <fullName evidence="1">ER-bound oxygenase mpaB/mpaB'/Rubber oxygenase catalytic domain-containing protein</fullName>
    </recommendedName>
</protein>
<sequence>MSAFTHENSIVRKIWGDADVILLIAAGAAAEYSLHRSVDWLAFTGSILNDPIGRIFETVGFAQHIAFGSEQQSNATLTRINTIHKAVERKRGLSIPDWAHRDVLYLMMDYSERAFTLLHRPLTAEEQEGLYQYMRRVGEGLEIRALPASYPEWRQHRDTVLTENLAHSAHTVELMKSFRRDLGPWRFQLLRQVQSLITPEPVQKLLGLKPLPGLNQALPFYRLLVASGLRSIIQKTVIPPGHRTAVQSLDLSRAT</sequence>
<accession>A0A250IHF6</accession>
<dbReference type="AlphaFoldDB" id="A0A250IHF6"/>
<keyword evidence="3" id="KW-1185">Reference proteome</keyword>
<dbReference type="RefSeq" id="WP_095979032.1">
    <property type="nucleotide sequence ID" value="NZ_CP022163.1"/>
</dbReference>
<dbReference type="GO" id="GO:0016491">
    <property type="term" value="F:oxidoreductase activity"/>
    <property type="evidence" value="ECO:0007669"/>
    <property type="project" value="InterPro"/>
</dbReference>
<proteinExistence type="predicted"/>
<evidence type="ECO:0000313" key="2">
    <source>
        <dbReference type="EMBL" id="ATB30597.1"/>
    </source>
</evidence>
<dbReference type="InterPro" id="IPR018713">
    <property type="entry name" value="MPAB/Lcp_cat_dom"/>
</dbReference>
<name>A0A250IHF6_9BACT</name>
<dbReference type="KEGG" id="mbd:MEBOL_004058"/>
<dbReference type="Pfam" id="PF09995">
    <property type="entry name" value="MPAB_Lcp_cat"/>
    <property type="match status" value="1"/>
</dbReference>
<dbReference type="OrthoDB" id="5498485at2"/>
<reference evidence="2 3" key="1">
    <citation type="submission" date="2017-06" db="EMBL/GenBank/DDBJ databases">
        <authorList>
            <person name="Kim H.J."/>
            <person name="Triplett B.A."/>
        </authorList>
    </citation>
    <scope>NUCLEOTIDE SEQUENCE [LARGE SCALE GENOMIC DNA]</scope>
    <source>
        <strain evidence="2 3">DSM 14713</strain>
    </source>
</reference>
<evidence type="ECO:0000313" key="3">
    <source>
        <dbReference type="Proteomes" id="UP000217289"/>
    </source>
</evidence>
<dbReference type="EMBL" id="CP022163">
    <property type="protein sequence ID" value="ATB30597.1"/>
    <property type="molecule type" value="Genomic_DNA"/>
</dbReference>
<organism evidence="2 3">
    <name type="scientific">Melittangium boletus DSM 14713</name>
    <dbReference type="NCBI Taxonomy" id="1294270"/>
    <lineage>
        <taxon>Bacteria</taxon>
        <taxon>Pseudomonadati</taxon>
        <taxon>Myxococcota</taxon>
        <taxon>Myxococcia</taxon>
        <taxon>Myxococcales</taxon>
        <taxon>Cystobacterineae</taxon>
        <taxon>Archangiaceae</taxon>
        <taxon>Melittangium</taxon>
    </lineage>
</organism>
<dbReference type="Proteomes" id="UP000217289">
    <property type="component" value="Chromosome"/>
</dbReference>
<gene>
    <name evidence="2" type="ORF">MEBOL_004058</name>
</gene>
<feature type="domain" description="ER-bound oxygenase mpaB/mpaB'/Rubber oxygenase catalytic" evidence="1">
    <location>
        <begin position="13"/>
        <end position="222"/>
    </location>
</feature>